<organism evidence="1 2">
    <name type="scientific">Blastopirellula marina DSM 3645</name>
    <dbReference type="NCBI Taxonomy" id="314230"/>
    <lineage>
        <taxon>Bacteria</taxon>
        <taxon>Pseudomonadati</taxon>
        <taxon>Planctomycetota</taxon>
        <taxon>Planctomycetia</taxon>
        <taxon>Pirellulales</taxon>
        <taxon>Pirellulaceae</taxon>
        <taxon>Blastopirellula</taxon>
    </lineage>
</organism>
<dbReference type="EMBL" id="AANZ01000014">
    <property type="protein sequence ID" value="EAQ79592.1"/>
    <property type="molecule type" value="Genomic_DNA"/>
</dbReference>
<dbReference type="Proteomes" id="UP000004358">
    <property type="component" value="Unassembled WGS sequence"/>
</dbReference>
<proteinExistence type="predicted"/>
<dbReference type="AlphaFoldDB" id="A3ZV71"/>
<sequence>MEFSCSLIGSNRQAVLAIAQTLVSAHICPGIVRSVNGFRDKMNRSVAEDEHRSTGVKAAKTVAVRSVDQAVCRIGAAERVMAIGASAGGIRRGGPV</sequence>
<protein>
    <submittedName>
        <fullName evidence="1">Uncharacterized protein</fullName>
    </submittedName>
</protein>
<comment type="caution">
    <text evidence="1">The sequence shown here is derived from an EMBL/GenBank/DDBJ whole genome shotgun (WGS) entry which is preliminary data.</text>
</comment>
<gene>
    <name evidence="1" type="ORF">DSM3645_03913</name>
</gene>
<name>A3ZV71_9BACT</name>
<reference evidence="1 2" key="1">
    <citation type="submission" date="2006-02" db="EMBL/GenBank/DDBJ databases">
        <authorList>
            <person name="Amann R."/>
            <person name="Ferriera S."/>
            <person name="Johnson J."/>
            <person name="Kravitz S."/>
            <person name="Halpern A."/>
            <person name="Remington K."/>
            <person name="Beeson K."/>
            <person name="Tran B."/>
            <person name="Rogers Y.-H."/>
            <person name="Friedman R."/>
            <person name="Venter J.C."/>
        </authorList>
    </citation>
    <scope>NUCLEOTIDE SEQUENCE [LARGE SCALE GENOMIC DNA]</scope>
    <source>
        <strain evidence="1 2">DSM 3645</strain>
    </source>
</reference>
<evidence type="ECO:0000313" key="2">
    <source>
        <dbReference type="Proteomes" id="UP000004358"/>
    </source>
</evidence>
<accession>A3ZV71</accession>
<evidence type="ECO:0000313" key="1">
    <source>
        <dbReference type="EMBL" id="EAQ79592.1"/>
    </source>
</evidence>
<dbReference type="HOGENOM" id="CLU_2354191_0_0_0"/>